<dbReference type="GO" id="GO:0004553">
    <property type="term" value="F:hydrolase activity, hydrolyzing O-glycosyl compounds"/>
    <property type="evidence" value="ECO:0007669"/>
    <property type="project" value="InterPro"/>
</dbReference>
<dbReference type="Proteomes" id="UP001057291">
    <property type="component" value="Unassembled WGS sequence"/>
</dbReference>
<gene>
    <name evidence="5" type="ORF">DNHGIG_03800</name>
</gene>
<protein>
    <recommendedName>
        <fullName evidence="4">LysM domain-containing protein</fullName>
    </recommendedName>
</protein>
<dbReference type="SMART" id="SM00257">
    <property type="entry name" value="LysM"/>
    <property type="match status" value="1"/>
</dbReference>
<accession>A0AAV4LAW5</accession>
<sequence length="211" mass="22743">MKKVKTMLLSTVLGLSMAGISSQAFAAAPMNLQTGQESWTYSIKKGDTLWKLSRKFHVPLANLLSTNPGVRPRNLQIGEKIRIPSRTSKKNSSTNSRVESTSRQTLPHKKELSMVATAYTAAPGENGGYAGIDYMGNPLHVGTVAVDPSVIPLGSTLYITGYDFPGLPKGGMIAHATDIGVHGNRIDIFVPTSPQQATKFGMQNIKVYVLK</sequence>
<proteinExistence type="predicted"/>
<dbReference type="Pfam" id="PF06725">
    <property type="entry name" value="3D"/>
    <property type="match status" value="1"/>
</dbReference>
<evidence type="ECO:0000256" key="2">
    <source>
        <dbReference type="SAM" id="MobiDB-lite"/>
    </source>
</evidence>
<dbReference type="GO" id="GO:0009254">
    <property type="term" value="P:peptidoglycan turnover"/>
    <property type="evidence" value="ECO:0007669"/>
    <property type="project" value="InterPro"/>
</dbReference>
<name>A0AAV4LAW5_9BACL</name>
<dbReference type="CDD" id="cd00118">
    <property type="entry name" value="LysM"/>
    <property type="match status" value="1"/>
</dbReference>
<feature type="domain" description="LysM" evidence="4">
    <location>
        <begin position="39"/>
        <end position="83"/>
    </location>
</feature>
<dbReference type="InterPro" id="IPR018392">
    <property type="entry name" value="LysM"/>
</dbReference>
<dbReference type="PANTHER" id="PTHR39160">
    <property type="entry name" value="CELL WALL-BINDING PROTEIN YOCH"/>
    <property type="match status" value="1"/>
</dbReference>
<dbReference type="PANTHER" id="PTHR39160:SF4">
    <property type="entry name" value="RESUSCITATION-PROMOTING FACTOR RPFB"/>
    <property type="match status" value="1"/>
</dbReference>
<dbReference type="Pfam" id="PF01476">
    <property type="entry name" value="LysM"/>
    <property type="match status" value="1"/>
</dbReference>
<evidence type="ECO:0000313" key="6">
    <source>
        <dbReference type="Proteomes" id="UP001057291"/>
    </source>
</evidence>
<evidence type="ECO:0000256" key="1">
    <source>
        <dbReference type="ARBA" id="ARBA00022729"/>
    </source>
</evidence>
<dbReference type="InterPro" id="IPR051933">
    <property type="entry name" value="Resuscitation_pf_RpfB"/>
</dbReference>
<dbReference type="GO" id="GO:0019867">
    <property type="term" value="C:outer membrane"/>
    <property type="evidence" value="ECO:0007669"/>
    <property type="project" value="InterPro"/>
</dbReference>
<dbReference type="InterPro" id="IPR010611">
    <property type="entry name" value="3D_dom"/>
</dbReference>
<evidence type="ECO:0000256" key="3">
    <source>
        <dbReference type="SAM" id="SignalP"/>
    </source>
</evidence>
<dbReference type="CDD" id="cd14667">
    <property type="entry name" value="3D_containing_proteins"/>
    <property type="match status" value="1"/>
</dbReference>
<keyword evidence="1 3" id="KW-0732">Signal</keyword>
<dbReference type="InterPro" id="IPR036779">
    <property type="entry name" value="LysM_dom_sf"/>
</dbReference>
<dbReference type="AlphaFoldDB" id="A0AAV4LAW5"/>
<feature type="region of interest" description="Disordered" evidence="2">
    <location>
        <begin position="83"/>
        <end position="106"/>
    </location>
</feature>
<dbReference type="SUPFAM" id="SSF54106">
    <property type="entry name" value="LysM domain"/>
    <property type="match status" value="1"/>
</dbReference>
<reference evidence="5" key="1">
    <citation type="journal article" date="2023" name="Int. J. Syst. Evol. Microbiol.">
        <title>Collibacillus ludicampi gen. nov., sp. nov., a new soil bacterium of the family Alicyclobacillaceae.</title>
        <authorList>
            <person name="Jojima T."/>
            <person name="Ioku Y."/>
            <person name="Fukuta Y."/>
            <person name="Shirasaka N."/>
            <person name="Matsumura Y."/>
            <person name="Mori M."/>
        </authorList>
    </citation>
    <scope>NUCLEOTIDE SEQUENCE</scope>
    <source>
        <strain evidence="5">TP075</strain>
    </source>
</reference>
<feature type="chain" id="PRO_5043999878" description="LysM domain-containing protein" evidence="3">
    <location>
        <begin position="27"/>
        <end position="211"/>
    </location>
</feature>
<feature type="signal peptide" evidence="3">
    <location>
        <begin position="1"/>
        <end position="26"/>
    </location>
</feature>
<dbReference type="Gene3D" id="2.40.40.10">
    <property type="entry name" value="RlpA-like domain"/>
    <property type="match status" value="1"/>
</dbReference>
<dbReference type="InterPro" id="IPR059180">
    <property type="entry name" value="3D_YorM"/>
</dbReference>
<comment type="caution">
    <text evidence="5">The sequence shown here is derived from an EMBL/GenBank/DDBJ whole genome shotgun (WGS) entry which is preliminary data.</text>
</comment>
<evidence type="ECO:0000313" key="5">
    <source>
        <dbReference type="EMBL" id="GIM44831.1"/>
    </source>
</evidence>
<organism evidence="5 6">
    <name type="scientific">Collibacillus ludicampi</name>
    <dbReference type="NCBI Taxonomy" id="2771369"/>
    <lineage>
        <taxon>Bacteria</taxon>
        <taxon>Bacillati</taxon>
        <taxon>Bacillota</taxon>
        <taxon>Bacilli</taxon>
        <taxon>Bacillales</taxon>
        <taxon>Alicyclobacillaceae</taxon>
        <taxon>Collibacillus</taxon>
    </lineage>
</organism>
<dbReference type="RefSeq" id="WP_282198085.1">
    <property type="nucleotide sequence ID" value="NZ_BOQE01000001.1"/>
</dbReference>
<dbReference type="InterPro" id="IPR036908">
    <property type="entry name" value="RlpA-like_sf"/>
</dbReference>
<evidence type="ECO:0000259" key="4">
    <source>
        <dbReference type="PROSITE" id="PS51782"/>
    </source>
</evidence>
<dbReference type="PROSITE" id="PS51782">
    <property type="entry name" value="LYSM"/>
    <property type="match status" value="1"/>
</dbReference>
<keyword evidence="6" id="KW-1185">Reference proteome</keyword>
<dbReference type="Gene3D" id="3.10.350.10">
    <property type="entry name" value="LysM domain"/>
    <property type="match status" value="1"/>
</dbReference>
<dbReference type="EMBL" id="BOQE01000001">
    <property type="protein sequence ID" value="GIM44831.1"/>
    <property type="molecule type" value="Genomic_DNA"/>
</dbReference>